<dbReference type="Proteomes" id="UP000596661">
    <property type="component" value="Chromosome 1"/>
</dbReference>
<dbReference type="EMBL" id="UZAU01000054">
    <property type="status" value="NOT_ANNOTATED_CDS"/>
    <property type="molecule type" value="Genomic_DNA"/>
</dbReference>
<feature type="domain" description="DUF4283" evidence="2">
    <location>
        <begin position="40"/>
        <end position="118"/>
    </location>
</feature>
<sequence length="618" mass="69306">MATVMDANFVDEIVQLTDRLGMEQEEEWEVNEEQATEFGEKLLIGRIISKQSISLGLFKIIFTRMWKYVGEWKVKIMEEDAENMYFGLSFQSKSDAKKILEKQPWLFNRGFLVLDDWPKSGLWRDARLSRVPLWVKLRGFPLKTLTINNVKRIGNMVGEVQDVIWNNPQQVFLNGYVRVKIAFPIDSAVFVGRYIPVDGAHHQLISKQGEGRVRDNTDEPVVDGVRRSEEGRHETPDVRRSVVPMMQQMEKEVATGVGRGQAVIGDLMTQKLKAKMQVGFEVGHKCTQMDYMKSPSTLEAGQSSIGLQQKEPNISQESGKQDANAGVASTVESLKESNEKCISIKNKARAKARSGGNKTGCALAENTSVRDGGFGVVEADSAAGEEGDNVNDIISEAAERNENIKLECPGDLESLDITSIAIPFDRVGLSGGLLLMWKDDIKVQVLSSSPGHILATVPGSAGPWLCIGDFNEISSFSEKVGGRDRLPGVMDGFKEVLDDCRFMDFSSVKHDLTWCNEHGTSPIMERLDRGLCTEEWLAQFEGADISLLDWWESDHRALVVDMPIRIDGSKCGKTKRKSRFHFEEAWCQEEECTEIVDQLWKESSSRGRPYAFRWEGFA</sequence>
<feature type="region of interest" description="Disordered" evidence="1">
    <location>
        <begin position="312"/>
        <end position="331"/>
    </location>
</feature>
<evidence type="ECO:0000256" key="1">
    <source>
        <dbReference type="SAM" id="MobiDB-lite"/>
    </source>
</evidence>
<proteinExistence type="predicted"/>
<evidence type="ECO:0000313" key="3">
    <source>
        <dbReference type="EnsemblPlants" id="cds.evm.model.01.1989"/>
    </source>
</evidence>
<dbReference type="SUPFAM" id="SSF56219">
    <property type="entry name" value="DNase I-like"/>
    <property type="match status" value="1"/>
</dbReference>
<dbReference type="Pfam" id="PF14111">
    <property type="entry name" value="DUF4283"/>
    <property type="match status" value="1"/>
</dbReference>
<dbReference type="Gene3D" id="3.60.10.10">
    <property type="entry name" value="Endonuclease/exonuclease/phosphatase"/>
    <property type="match status" value="1"/>
</dbReference>
<evidence type="ECO:0000259" key="2">
    <source>
        <dbReference type="Pfam" id="PF14111"/>
    </source>
</evidence>
<dbReference type="EnsemblPlants" id="evm.model.01.1989">
    <property type="protein sequence ID" value="cds.evm.model.01.1989"/>
    <property type="gene ID" value="evm.TU.01.1989"/>
</dbReference>
<protein>
    <recommendedName>
        <fullName evidence="2">DUF4283 domain-containing protein</fullName>
    </recommendedName>
</protein>
<dbReference type="PANTHER" id="PTHR33710:SF62">
    <property type="entry name" value="DUF4283 DOMAIN PROTEIN"/>
    <property type="match status" value="1"/>
</dbReference>
<accession>A0A803NJB1</accession>
<dbReference type="PANTHER" id="PTHR33710">
    <property type="entry name" value="BNAC02G09200D PROTEIN"/>
    <property type="match status" value="1"/>
</dbReference>
<dbReference type="InterPro" id="IPR036691">
    <property type="entry name" value="Endo/exonu/phosph_ase_sf"/>
</dbReference>
<dbReference type="AlphaFoldDB" id="A0A803NJB1"/>
<name>A0A803NJB1_CANSA</name>
<dbReference type="Gramene" id="evm.model.01.1989">
    <property type="protein sequence ID" value="cds.evm.model.01.1989"/>
    <property type="gene ID" value="evm.TU.01.1989"/>
</dbReference>
<dbReference type="InterPro" id="IPR025558">
    <property type="entry name" value="DUF4283"/>
</dbReference>
<organism evidence="3 4">
    <name type="scientific">Cannabis sativa</name>
    <name type="common">Hemp</name>
    <name type="synonym">Marijuana</name>
    <dbReference type="NCBI Taxonomy" id="3483"/>
    <lineage>
        <taxon>Eukaryota</taxon>
        <taxon>Viridiplantae</taxon>
        <taxon>Streptophyta</taxon>
        <taxon>Embryophyta</taxon>
        <taxon>Tracheophyta</taxon>
        <taxon>Spermatophyta</taxon>
        <taxon>Magnoliopsida</taxon>
        <taxon>eudicotyledons</taxon>
        <taxon>Gunneridae</taxon>
        <taxon>Pentapetalae</taxon>
        <taxon>rosids</taxon>
        <taxon>fabids</taxon>
        <taxon>Rosales</taxon>
        <taxon>Cannabaceae</taxon>
        <taxon>Cannabis</taxon>
    </lineage>
</organism>
<evidence type="ECO:0000313" key="4">
    <source>
        <dbReference type="Proteomes" id="UP000596661"/>
    </source>
</evidence>
<reference evidence="3" key="1">
    <citation type="submission" date="2018-11" db="EMBL/GenBank/DDBJ databases">
        <authorList>
            <person name="Grassa J C."/>
        </authorList>
    </citation>
    <scope>NUCLEOTIDE SEQUENCE [LARGE SCALE GENOMIC DNA]</scope>
</reference>
<keyword evidence="4" id="KW-1185">Reference proteome</keyword>
<reference evidence="3" key="2">
    <citation type="submission" date="2021-03" db="UniProtKB">
        <authorList>
            <consortium name="EnsemblPlants"/>
        </authorList>
    </citation>
    <scope>IDENTIFICATION</scope>
</reference>